<dbReference type="HAMAP" id="MF_01080">
    <property type="entry name" value="TruB_bact"/>
    <property type="match status" value="1"/>
</dbReference>
<dbReference type="Pfam" id="PF09157">
    <property type="entry name" value="TruB-C_2"/>
    <property type="match status" value="1"/>
</dbReference>
<evidence type="ECO:0000313" key="10">
    <source>
        <dbReference type="Proteomes" id="UP001501671"/>
    </source>
</evidence>
<feature type="domain" description="tRNA pseudouridine synthase II TruB subfamily 1 C-terminal" evidence="7">
    <location>
        <begin position="233"/>
        <end position="306"/>
    </location>
</feature>
<comment type="similarity">
    <text evidence="2 5">Belongs to the pseudouridine synthase TruB family. Type 1 subfamily.</text>
</comment>
<dbReference type="CDD" id="cd02573">
    <property type="entry name" value="PseudoU_synth_EcTruB"/>
    <property type="match status" value="1"/>
</dbReference>
<dbReference type="PANTHER" id="PTHR13767:SF2">
    <property type="entry name" value="PSEUDOURIDYLATE SYNTHASE TRUB1"/>
    <property type="match status" value="1"/>
</dbReference>
<evidence type="ECO:0000259" key="8">
    <source>
        <dbReference type="Pfam" id="PF16198"/>
    </source>
</evidence>
<organism evidence="9 10">
    <name type="scientific">Pigmentiphaga soli</name>
    <dbReference type="NCBI Taxonomy" id="1007095"/>
    <lineage>
        <taxon>Bacteria</taxon>
        <taxon>Pseudomonadati</taxon>
        <taxon>Pseudomonadota</taxon>
        <taxon>Betaproteobacteria</taxon>
        <taxon>Burkholderiales</taxon>
        <taxon>Alcaligenaceae</taxon>
        <taxon>Pigmentiphaga</taxon>
    </lineage>
</organism>
<dbReference type="Gene3D" id="3.30.2350.10">
    <property type="entry name" value="Pseudouridine synthase"/>
    <property type="match status" value="1"/>
</dbReference>
<dbReference type="InterPro" id="IPR014780">
    <property type="entry name" value="tRNA_psdUridine_synth_TruB"/>
</dbReference>
<dbReference type="SUPFAM" id="SSF55120">
    <property type="entry name" value="Pseudouridine synthase"/>
    <property type="match status" value="1"/>
</dbReference>
<dbReference type="PANTHER" id="PTHR13767">
    <property type="entry name" value="TRNA-PSEUDOURIDINE SYNTHASE"/>
    <property type="match status" value="1"/>
</dbReference>
<feature type="active site" description="Nucleophile" evidence="5">
    <location>
        <position position="34"/>
    </location>
</feature>
<name>A0ABP8GR60_9BURK</name>
<dbReference type="InterPro" id="IPR002501">
    <property type="entry name" value="PsdUridine_synth_N"/>
</dbReference>
<dbReference type="InterPro" id="IPR020103">
    <property type="entry name" value="PsdUridine_synth_cat_dom_sf"/>
</dbReference>
<dbReference type="InterPro" id="IPR015240">
    <property type="entry name" value="tRNA_sdUridine_synth_fam1_C"/>
</dbReference>
<comment type="catalytic activity">
    <reaction evidence="1 5">
        <text>uridine(55) in tRNA = pseudouridine(55) in tRNA</text>
        <dbReference type="Rhea" id="RHEA:42532"/>
        <dbReference type="Rhea" id="RHEA-COMP:10101"/>
        <dbReference type="Rhea" id="RHEA-COMP:10102"/>
        <dbReference type="ChEBI" id="CHEBI:65314"/>
        <dbReference type="ChEBI" id="CHEBI:65315"/>
        <dbReference type="EC" id="5.4.99.25"/>
    </reaction>
</comment>
<dbReference type="InterPro" id="IPR032819">
    <property type="entry name" value="TruB_C"/>
</dbReference>
<dbReference type="EC" id="5.4.99.25" evidence="5"/>
<keyword evidence="4 5" id="KW-0413">Isomerase</keyword>
<evidence type="ECO:0000313" key="9">
    <source>
        <dbReference type="EMBL" id="GAA4328556.1"/>
    </source>
</evidence>
<proteinExistence type="inferred from homology"/>
<reference evidence="10" key="1">
    <citation type="journal article" date="2019" name="Int. J. Syst. Evol. Microbiol.">
        <title>The Global Catalogue of Microorganisms (GCM) 10K type strain sequencing project: providing services to taxonomists for standard genome sequencing and annotation.</title>
        <authorList>
            <consortium name="The Broad Institute Genomics Platform"/>
            <consortium name="The Broad Institute Genome Sequencing Center for Infectious Disease"/>
            <person name="Wu L."/>
            <person name="Ma J."/>
        </authorList>
    </citation>
    <scope>NUCLEOTIDE SEQUENCE [LARGE SCALE GENOMIC DNA]</scope>
    <source>
        <strain evidence="10">JCM 17666</strain>
    </source>
</reference>
<evidence type="ECO:0000259" key="6">
    <source>
        <dbReference type="Pfam" id="PF01509"/>
    </source>
</evidence>
<dbReference type="Pfam" id="PF01509">
    <property type="entry name" value="TruB_N"/>
    <property type="match status" value="1"/>
</dbReference>
<keyword evidence="3 5" id="KW-0819">tRNA processing</keyword>
<feature type="domain" description="tRNA pseudouridylate synthase B C-terminal" evidence="8">
    <location>
        <begin position="171"/>
        <end position="226"/>
    </location>
</feature>
<dbReference type="EMBL" id="BAABFO010000005">
    <property type="protein sequence ID" value="GAA4328556.1"/>
    <property type="molecule type" value="Genomic_DNA"/>
</dbReference>
<accession>A0ABP8GR60</accession>
<evidence type="ECO:0000256" key="2">
    <source>
        <dbReference type="ARBA" id="ARBA00005642"/>
    </source>
</evidence>
<evidence type="ECO:0000256" key="1">
    <source>
        <dbReference type="ARBA" id="ARBA00000385"/>
    </source>
</evidence>
<protein>
    <recommendedName>
        <fullName evidence="5">tRNA pseudouridine synthase B</fullName>
        <ecNumber evidence="5">5.4.99.25</ecNumber>
    </recommendedName>
    <alternativeName>
        <fullName evidence="5">tRNA pseudouridine(55) synthase</fullName>
        <shortName evidence="5">Psi55 synthase</shortName>
    </alternativeName>
    <alternativeName>
        <fullName evidence="5">tRNA pseudouridylate synthase</fullName>
    </alternativeName>
    <alternativeName>
        <fullName evidence="5">tRNA-uridine isomerase</fullName>
    </alternativeName>
</protein>
<evidence type="ECO:0000256" key="3">
    <source>
        <dbReference type="ARBA" id="ARBA00022694"/>
    </source>
</evidence>
<evidence type="ECO:0000256" key="5">
    <source>
        <dbReference type="HAMAP-Rule" id="MF_01080"/>
    </source>
</evidence>
<keyword evidence="10" id="KW-1185">Reference proteome</keyword>
<dbReference type="Proteomes" id="UP001501671">
    <property type="component" value="Unassembled WGS sequence"/>
</dbReference>
<comment type="function">
    <text evidence="5">Responsible for synthesis of pseudouridine from uracil-55 in the psi GC loop of transfer RNAs.</text>
</comment>
<evidence type="ECO:0000259" key="7">
    <source>
        <dbReference type="Pfam" id="PF09157"/>
    </source>
</evidence>
<gene>
    <name evidence="5" type="primary">truB</name>
    <name evidence="9" type="ORF">GCM10023144_14480</name>
</gene>
<comment type="caution">
    <text evidence="9">The sequence shown here is derived from an EMBL/GenBank/DDBJ whole genome shotgun (WGS) entry which is preliminary data.</text>
</comment>
<dbReference type="NCBIfam" id="TIGR00431">
    <property type="entry name" value="TruB"/>
    <property type="match status" value="1"/>
</dbReference>
<feature type="domain" description="Pseudouridine synthase II N-terminal" evidence="6">
    <location>
        <begin position="19"/>
        <end position="170"/>
    </location>
</feature>
<evidence type="ECO:0000256" key="4">
    <source>
        <dbReference type="ARBA" id="ARBA00023235"/>
    </source>
</evidence>
<dbReference type="Pfam" id="PF16198">
    <property type="entry name" value="TruB_C_2"/>
    <property type="match status" value="1"/>
</dbReference>
<sequence>MLLDKPEGLSSNHALQRARRILDARKAGHTGTLDPFATGLMVLCFGEATKFSGDMFHADKTYLAELKLGEETDSGDRTGLPVAFEGQDPSRRPDAAQLRDVLSRLTGSIAQVPPMYSALKRDGRPLYEYARQGIELEREPRQVTIYGIRLLEADGDRVRLEVDCSKGTYIRTLAQDIGRALGCGAHLTALRRSRTAGFGLADAVTLERLEAMPEPAAALLPVEALLAPLAVQRLDQAQAARFVQGQKIGLARPAGSGPAAAGGPAVSMATPQAAAPAERVRVHGADGSFLGTARREGGRLVPDRLISLKETT</sequence>